<feature type="region of interest" description="Disordered" evidence="1">
    <location>
        <begin position="947"/>
        <end position="978"/>
    </location>
</feature>
<organism evidence="2 3">
    <name type="scientific">Novymonas esmeraldas</name>
    <dbReference type="NCBI Taxonomy" id="1808958"/>
    <lineage>
        <taxon>Eukaryota</taxon>
        <taxon>Discoba</taxon>
        <taxon>Euglenozoa</taxon>
        <taxon>Kinetoplastea</taxon>
        <taxon>Metakinetoplastina</taxon>
        <taxon>Trypanosomatida</taxon>
        <taxon>Trypanosomatidae</taxon>
        <taxon>Novymonas</taxon>
    </lineage>
</organism>
<proteinExistence type="predicted"/>
<feature type="region of interest" description="Disordered" evidence="1">
    <location>
        <begin position="821"/>
        <end position="844"/>
    </location>
</feature>
<dbReference type="Proteomes" id="UP001430356">
    <property type="component" value="Unassembled WGS sequence"/>
</dbReference>
<evidence type="ECO:0000313" key="2">
    <source>
        <dbReference type="EMBL" id="KAK7200480.1"/>
    </source>
</evidence>
<dbReference type="AlphaFoldDB" id="A0AAW0F5A9"/>
<feature type="region of interest" description="Disordered" evidence="1">
    <location>
        <begin position="566"/>
        <end position="668"/>
    </location>
</feature>
<feature type="region of interest" description="Disordered" evidence="1">
    <location>
        <begin position="874"/>
        <end position="912"/>
    </location>
</feature>
<feature type="compositionally biased region" description="Acidic residues" evidence="1">
    <location>
        <begin position="649"/>
        <end position="660"/>
    </location>
</feature>
<reference evidence="2 3" key="1">
    <citation type="journal article" date="2021" name="MBio">
        <title>A New Model Trypanosomatid, Novymonas esmeraldas: Genomic Perception of Its 'Candidatus Pandoraea novymonadis' Endosymbiont.</title>
        <authorList>
            <person name="Zakharova A."/>
            <person name="Saura A."/>
            <person name="Butenko A."/>
            <person name="Podesvova L."/>
            <person name="Warmusova S."/>
            <person name="Kostygov A.Y."/>
            <person name="Nenarokova A."/>
            <person name="Lukes J."/>
            <person name="Opperdoes F.R."/>
            <person name="Yurchenko V."/>
        </authorList>
    </citation>
    <scope>NUCLEOTIDE SEQUENCE [LARGE SCALE GENOMIC DNA]</scope>
    <source>
        <strain evidence="2 3">E262AT.01</strain>
    </source>
</reference>
<gene>
    <name evidence="2" type="ORF">NESM_000102800</name>
</gene>
<feature type="compositionally biased region" description="Polar residues" evidence="1">
    <location>
        <begin position="874"/>
        <end position="883"/>
    </location>
</feature>
<keyword evidence="3" id="KW-1185">Reference proteome</keyword>
<evidence type="ECO:0000313" key="3">
    <source>
        <dbReference type="Proteomes" id="UP001430356"/>
    </source>
</evidence>
<comment type="caution">
    <text evidence="2">The sequence shown here is derived from an EMBL/GenBank/DDBJ whole genome shotgun (WGS) entry which is preliminary data.</text>
</comment>
<evidence type="ECO:0000256" key="1">
    <source>
        <dbReference type="SAM" id="MobiDB-lite"/>
    </source>
</evidence>
<sequence>MSEFGGYPTLLELCSPLPTAAALSSRHSSRSDNASPLGPSLAPVEAAFTTAGTGAGGSKLGSAMAAAASTSSLSTSVAAMAASPLHRRSLLQPAAAHDSHIPGSRANASPEDGSLDLHVKEGVTMSSAPFHLTSRRATLPFVGGDPAAVDGGLRTALLNLVASSEDVDLLCPVVPATRSSSAVAVEAEETGEEPPARLDVGLLASVRGEGAADGGVGGGIATERGRASLLDDLFSAVVATGNGGDGVTPHDVAEAVLMQQHFSGLSVQWVRDVGSSAEVPALGSFRVDCDSASSVPSPLFPSVTSQSGRASINHRLSVTLPPTAVRVASSATASASTTALLPPRRSSISASAEGSVTTAVVMPAATDVGALEPFSDADEERSEPSACSGRDDTQAGEDSVSVACGEDGDGGVGDLVVADDPAAPNLDGEAPCATQCDASRGDAATAVSQASLYVVPLLDLARSSKLLPADTLTEVFTGSFATVNCSKSTQQPSSSARLMGSHEGRSVGANMSFPPPWHRRSSGVTSTANTPRHGGEDPLLLAAAPHSSELVGAALQSLLSSGAGAVDVRERGSSGTHDMTPATTAAAAAAPSSASSTVSASVPESPSSPPSTLLRRRGTVAAPSTAPPLPVTVPEPREGGAPVDGGDGHEEEEEEDEEEAPATRSPRFVWRELVKASGESGGPPGSAAADAAPSGYVAPAVAERLSSPTAVAGGGAPPPVRQLGVSGWVRWAQRKCQEVMARHAVADAARRGSPSRSRHPSAATSSKHVANNSHRASFPPGGAVERVGNVSGSLYDAQPPRRTSPHLTLAVSLHSAHASMTCDGDASQHSAVPEPPGGLSSPWSIGGNNSWLSVGSQSEMRGVVRTKGGLMQLRRSQAGSPPSSFGREVPLAASPCDRRSGSPTPPSLSFSEESLTANFDGLTASQLFSGSALQRITRSLGSAMNKSASHASISGDRHSLSAHSSTGRHSRMSGSTASAVADDHYRDTLYNLFRHPPSSRIGDLTECYTAYKAMAETSSHGQHVLTWGELGLLLQPEDYIDYCALFPPYHYVTFDDFVEFVEVLSVRHHR</sequence>
<feature type="region of interest" description="Disordered" evidence="1">
    <location>
        <begin position="93"/>
        <end position="113"/>
    </location>
</feature>
<protein>
    <submittedName>
        <fullName evidence="2">Uncharacterized protein</fullName>
    </submittedName>
</protein>
<accession>A0AAW0F5A9</accession>
<feature type="region of interest" description="Disordered" evidence="1">
    <location>
        <begin position="743"/>
        <end position="785"/>
    </location>
</feature>
<feature type="region of interest" description="Disordered" evidence="1">
    <location>
        <begin position="374"/>
        <end position="406"/>
    </location>
</feature>
<dbReference type="EMBL" id="JAECZO010000006">
    <property type="protein sequence ID" value="KAK7200480.1"/>
    <property type="molecule type" value="Genomic_DNA"/>
</dbReference>
<name>A0AAW0F5A9_9TRYP</name>
<feature type="region of interest" description="Disordered" evidence="1">
    <location>
        <begin position="331"/>
        <end position="355"/>
    </location>
</feature>
<feature type="region of interest" description="Disordered" evidence="1">
    <location>
        <begin position="507"/>
        <end position="539"/>
    </location>
</feature>
<feature type="compositionally biased region" description="Low complexity" evidence="1">
    <location>
        <begin position="580"/>
        <end position="605"/>
    </location>
</feature>
<feature type="compositionally biased region" description="Polar residues" evidence="1">
    <location>
        <begin position="346"/>
        <end position="355"/>
    </location>
</feature>
<feature type="compositionally biased region" description="Low complexity" evidence="1">
    <location>
        <begin position="751"/>
        <end position="766"/>
    </location>
</feature>